<accession>A0A5C3KT78</accession>
<reference evidence="2 3" key="1">
    <citation type="journal article" date="2019" name="Nat. Ecol. Evol.">
        <title>Megaphylogeny resolves global patterns of mushroom evolution.</title>
        <authorList>
            <person name="Varga T."/>
            <person name="Krizsan K."/>
            <person name="Foldi C."/>
            <person name="Dima B."/>
            <person name="Sanchez-Garcia M."/>
            <person name="Sanchez-Ramirez S."/>
            <person name="Szollosi G.J."/>
            <person name="Szarkandi J.G."/>
            <person name="Papp V."/>
            <person name="Albert L."/>
            <person name="Andreopoulos W."/>
            <person name="Angelini C."/>
            <person name="Antonin V."/>
            <person name="Barry K.W."/>
            <person name="Bougher N.L."/>
            <person name="Buchanan P."/>
            <person name="Buyck B."/>
            <person name="Bense V."/>
            <person name="Catcheside P."/>
            <person name="Chovatia M."/>
            <person name="Cooper J."/>
            <person name="Damon W."/>
            <person name="Desjardin D."/>
            <person name="Finy P."/>
            <person name="Geml J."/>
            <person name="Haridas S."/>
            <person name="Hughes K."/>
            <person name="Justo A."/>
            <person name="Karasinski D."/>
            <person name="Kautmanova I."/>
            <person name="Kiss B."/>
            <person name="Kocsube S."/>
            <person name="Kotiranta H."/>
            <person name="LaButti K.M."/>
            <person name="Lechner B.E."/>
            <person name="Liimatainen K."/>
            <person name="Lipzen A."/>
            <person name="Lukacs Z."/>
            <person name="Mihaltcheva S."/>
            <person name="Morgado L.N."/>
            <person name="Niskanen T."/>
            <person name="Noordeloos M.E."/>
            <person name="Ohm R.A."/>
            <person name="Ortiz-Santana B."/>
            <person name="Ovrebo C."/>
            <person name="Racz N."/>
            <person name="Riley R."/>
            <person name="Savchenko A."/>
            <person name="Shiryaev A."/>
            <person name="Soop K."/>
            <person name="Spirin V."/>
            <person name="Szebenyi C."/>
            <person name="Tomsovsky M."/>
            <person name="Tulloss R.E."/>
            <person name="Uehling J."/>
            <person name="Grigoriev I.V."/>
            <person name="Vagvolgyi C."/>
            <person name="Papp T."/>
            <person name="Martin F.M."/>
            <person name="Miettinen O."/>
            <person name="Hibbett D.S."/>
            <person name="Nagy L.G."/>
        </authorList>
    </citation>
    <scope>NUCLEOTIDE SEQUENCE [LARGE SCALE GENOMIC DNA]</scope>
    <source>
        <strain evidence="2 3">CBS 121175</strain>
    </source>
</reference>
<proteinExistence type="predicted"/>
<feature type="compositionally biased region" description="Low complexity" evidence="1">
    <location>
        <begin position="789"/>
        <end position="801"/>
    </location>
</feature>
<dbReference type="Proteomes" id="UP000307440">
    <property type="component" value="Unassembled WGS sequence"/>
</dbReference>
<protein>
    <recommendedName>
        <fullName evidence="4">Xylosidase/arabinosidase</fullName>
    </recommendedName>
</protein>
<feature type="region of interest" description="Disordered" evidence="1">
    <location>
        <begin position="468"/>
        <end position="858"/>
    </location>
</feature>
<dbReference type="EMBL" id="ML210213">
    <property type="protein sequence ID" value="TFK23712.1"/>
    <property type="molecule type" value="Genomic_DNA"/>
</dbReference>
<feature type="compositionally biased region" description="Polar residues" evidence="1">
    <location>
        <begin position="910"/>
        <end position="919"/>
    </location>
</feature>
<feature type="compositionally biased region" description="Gly residues" evidence="1">
    <location>
        <begin position="718"/>
        <end position="730"/>
    </location>
</feature>
<feature type="region of interest" description="Disordered" evidence="1">
    <location>
        <begin position="1058"/>
        <end position="1119"/>
    </location>
</feature>
<dbReference type="AlphaFoldDB" id="A0A5C3KT78"/>
<keyword evidence="3" id="KW-1185">Reference proteome</keyword>
<dbReference type="OrthoDB" id="2589715at2759"/>
<feature type="compositionally biased region" description="Gly residues" evidence="1">
    <location>
        <begin position="1073"/>
        <end position="1084"/>
    </location>
</feature>
<feature type="compositionally biased region" description="Polar residues" evidence="1">
    <location>
        <begin position="735"/>
        <end position="744"/>
    </location>
</feature>
<evidence type="ECO:0008006" key="4">
    <source>
        <dbReference type="Google" id="ProtNLM"/>
    </source>
</evidence>
<feature type="compositionally biased region" description="Low complexity" evidence="1">
    <location>
        <begin position="667"/>
        <end position="684"/>
    </location>
</feature>
<feature type="compositionally biased region" description="Polar residues" evidence="1">
    <location>
        <begin position="481"/>
        <end position="493"/>
    </location>
</feature>
<dbReference type="CDD" id="cd11576">
    <property type="entry name" value="GH99_GH71_like_2"/>
    <property type="match status" value="1"/>
</dbReference>
<feature type="compositionally biased region" description="Polar residues" evidence="1">
    <location>
        <begin position="685"/>
        <end position="696"/>
    </location>
</feature>
<feature type="compositionally biased region" description="Polar residues" evidence="1">
    <location>
        <begin position="543"/>
        <end position="558"/>
    </location>
</feature>
<feature type="compositionally biased region" description="Low complexity" evidence="1">
    <location>
        <begin position="821"/>
        <end position="858"/>
    </location>
</feature>
<feature type="compositionally biased region" description="Low complexity" evidence="1">
    <location>
        <begin position="639"/>
        <end position="649"/>
    </location>
</feature>
<evidence type="ECO:0000313" key="3">
    <source>
        <dbReference type="Proteomes" id="UP000307440"/>
    </source>
</evidence>
<dbReference type="Gene3D" id="3.20.20.80">
    <property type="entry name" value="Glycosidases"/>
    <property type="match status" value="1"/>
</dbReference>
<feature type="region of interest" description="Disordered" evidence="1">
    <location>
        <begin position="881"/>
        <end position="948"/>
    </location>
</feature>
<evidence type="ECO:0000313" key="2">
    <source>
        <dbReference type="EMBL" id="TFK23712.1"/>
    </source>
</evidence>
<feature type="compositionally biased region" description="Polar residues" evidence="1">
    <location>
        <begin position="752"/>
        <end position="770"/>
    </location>
</feature>
<name>A0A5C3KT78_COPMA</name>
<organism evidence="2 3">
    <name type="scientific">Coprinopsis marcescibilis</name>
    <name type="common">Agaric fungus</name>
    <name type="synonym">Psathyrella marcescibilis</name>
    <dbReference type="NCBI Taxonomy" id="230819"/>
    <lineage>
        <taxon>Eukaryota</taxon>
        <taxon>Fungi</taxon>
        <taxon>Dikarya</taxon>
        <taxon>Basidiomycota</taxon>
        <taxon>Agaricomycotina</taxon>
        <taxon>Agaricomycetes</taxon>
        <taxon>Agaricomycetidae</taxon>
        <taxon>Agaricales</taxon>
        <taxon>Agaricineae</taxon>
        <taxon>Psathyrellaceae</taxon>
        <taxon>Coprinopsis</taxon>
    </lineage>
</organism>
<feature type="region of interest" description="Disordered" evidence="1">
    <location>
        <begin position="1013"/>
        <end position="1035"/>
    </location>
</feature>
<sequence>MASSSSSAVAERVLKRANPSTIQGKFLVGYQGWFTCAGDGEAINPGHHGWLHWFDKPIPEGGRPHLDLWPDVSSYDSSELYPAPGLKHKNGEQVMLFSSRNAQTVQRHFRWMGEHGVDGAFLQRFATQCDLEAGSEGIRRLRDEIGDRVREAAEREGRVFAIMYDVTGVPAERIQRVLEHDWLHLVQKKGVLNSPNYLKENGKPVVALWGFGFEKGGHTPALVHAITQFFRNTTPGGVYLMAGTPSQWRTAEGDADSNPVFRDLFLNEFDAISPWTVGRYKSEAEADSFTENRMKGDFELVQMHNEQSGSRKVDYIPVVWPGGSANNLTQGKWGFNDAPRKGGRFLWKQVFNAHKVGARIMYGAMWDEYDEGTAFMPAVSYKRNLPVSDTWSFLALDQEGQDLPSDWYMRVCGFAAEVLRGERRPFETFPSKELQDFWGTRPKYEDILVPSAEPCSSGQAPAVALTAAGSGGTSGAGAMNKDQSYEQWSSSLQGKDDEPPPPPYSLEMDDPKPAPTAQPARSSTVAGAGPTAPSGMAPYGPSAATTTGHVGPTSNVQPPVSDRPGFSGPPPVNAHTYPTGHAHGSQPYGNPNASPIATAHSDPVSKLANNFGRVDLNGPAPGGYQPGHPSVSPPPVHPAHPAAQQQGRPPTRPHTSASNVNPSLQASYSPPQSTSPGSTSTTLPNQASSATWQHAQWTPAKWPAGMAGNSTPASSSGPGLGGANGSGYVGGANLTRPQTFTASSGPGGGTALQHSSTVSYSRPGASSNATPLHHSATLGQGRPGMANRPQSSSGSTSPQSTGFGGGSLSYSGGAPQPPAQMGPYGASSAPGGAATYGPGYQHPSSSASSSASSAQPSASSSASSAAAAAYAPTGIMPSGPSGYGAPGHNHNHNHTHNSSYMPGFPGPGAMSQTSISESYGPQAYGGYQQSGAPPAFPAGSYPSTSVPPAGNSGVGGEYCGGGGAGAYPLAWSGHGSASGSASGGAPGSPGAVGVSGFPNANVYSDGGYGHSGYGVQQQQVPNFPSALGGEGGQGQYGASAMPLAHSFQSGPVAQGYGEGYGEGGYGPPPPVGYFGGEGAVGGGQMQQPAPWVPGTGQAPPALPPRPGNSHSNSGNGYGSYGKPGGSSGFAGAGAGAMGFAWSAVDKVAGRKTREQLESGVGSLAQSGSKLLSKFTK</sequence>
<evidence type="ECO:0000256" key="1">
    <source>
        <dbReference type="SAM" id="MobiDB-lite"/>
    </source>
</evidence>
<feature type="region of interest" description="Disordered" evidence="1">
    <location>
        <begin position="1152"/>
        <end position="1176"/>
    </location>
</feature>
<feature type="compositionally biased region" description="Polar residues" evidence="1">
    <location>
        <begin position="653"/>
        <end position="666"/>
    </location>
</feature>
<dbReference type="STRING" id="230819.A0A5C3KT78"/>
<gene>
    <name evidence="2" type="ORF">FA15DRAFT_620323</name>
</gene>